<reference evidence="1 2" key="1">
    <citation type="submission" date="2015-01" db="EMBL/GenBank/DDBJ databases">
        <authorList>
            <person name="Aslett A.Martin."/>
            <person name="De Silva Nishadi"/>
        </authorList>
    </citation>
    <scope>NUCLEOTIDE SEQUENCE [LARGE SCALE GENOMIC DNA]</scope>
    <source>
        <strain evidence="1 2">R28058</strain>
    </source>
</reference>
<dbReference type="Gene3D" id="2.50.20.10">
    <property type="entry name" value="Lipoprotein localisation LolA/LolB/LppX"/>
    <property type="match status" value="1"/>
</dbReference>
<dbReference type="RefSeq" id="WP_055343239.1">
    <property type="nucleotide sequence ID" value="NZ_CDNI01000026.1"/>
</dbReference>
<protein>
    <submittedName>
        <fullName evidence="1">Lipoprotein</fullName>
    </submittedName>
</protein>
<accession>A0A0C7LIG7</accession>
<dbReference type="EMBL" id="CEKZ01000026">
    <property type="protein sequence ID" value="CEP41695.1"/>
    <property type="molecule type" value="Genomic_DNA"/>
</dbReference>
<evidence type="ECO:0000313" key="2">
    <source>
        <dbReference type="Proteomes" id="UP000049127"/>
    </source>
</evidence>
<dbReference type="OrthoDB" id="2047841at2"/>
<dbReference type="NCBIfam" id="NF041286">
    <property type="entry name" value="lipo_GerS"/>
    <property type="match status" value="1"/>
</dbReference>
<organism evidence="1 2">
    <name type="scientific">Paraclostridium sordellii</name>
    <name type="common">Clostridium sordellii</name>
    <dbReference type="NCBI Taxonomy" id="1505"/>
    <lineage>
        <taxon>Bacteria</taxon>
        <taxon>Bacillati</taxon>
        <taxon>Bacillota</taxon>
        <taxon>Clostridia</taxon>
        <taxon>Peptostreptococcales</taxon>
        <taxon>Peptostreptococcaceae</taxon>
        <taxon>Paraclostridium</taxon>
    </lineage>
</organism>
<dbReference type="Proteomes" id="UP000049127">
    <property type="component" value="Unassembled WGS sequence"/>
</dbReference>
<dbReference type="AlphaFoldDB" id="A0A0C7LIG7"/>
<name>A0A0C7LIG7_PARSO</name>
<dbReference type="PROSITE" id="PS51257">
    <property type="entry name" value="PROKAR_LIPOPROTEIN"/>
    <property type="match status" value="1"/>
</dbReference>
<gene>
    <name evidence="1" type="ORF">R28058_32301</name>
</gene>
<keyword evidence="1" id="KW-0449">Lipoprotein</keyword>
<sequence length="196" mass="23019">MRYKWTIVIVLMIVLTSTIIGCEKKKLTKEEAYKNFQDKISKMEYYKCRADIEVLGNKSSQKYSLMHEYKGSGNFKLQVIEPKHLKGKTIEYRKDKIIVTNPEIKDKLIIPNVGKDSQHLFIGDFIENYLQGEEVKIDMKDGYLILMISIPGNTKYFSKQILYIDSKTNYPAKLEILDQEGNNRFIVNYSDFEYKK</sequence>
<proteinExistence type="predicted"/>
<evidence type="ECO:0000313" key="1">
    <source>
        <dbReference type="EMBL" id="CEP41695.1"/>
    </source>
</evidence>